<organism evidence="1 2">
    <name type="scientific">Hermetia illucens</name>
    <name type="common">Black soldier fly</name>
    <dbReference type="NCBI Taxonomy" id="343691"/>
    <lineage>
        <taxon>Eukaryota</taxon>
        <taxon>Metazoa</taxon>
        <taxon>Ecdysozoa</taxon>
        <taxon>Arthropoda</taxon>
        <taxon>Hexapoda</taxon>
        <taxon>Insecta</taxon>
        <taxon>Pterygota</taxon>
        <taxon>Neoptera</taxon>
        <taxon>Endopterygota</taxon>
        <taxon>Diptera</taxon>
        <taxon>Brachycera</taxon>
        <taxon>Stratiomyomorpha</taxon>
        <taxon>Stratiomyidae</taxon>
        <taxon>Hermetiinae</taxon>
        <taxon>Hermetia</taxon>
    </lineage>
</organism>
<dbReference type="InParanoid" id="A0A7R8V2H7"/>
<dbReference type="Proteomes" id="UP000594454">
    <property type="component" value="Chromosome 5"/>
</dbReference>
<sequence>MESIVSLLQQENICVVLFNLDILHSEKIESVYYLLVEKSQKEFFFASVAPRSQSKQGKISLFGSSAPCKIKWKIYEYT</sequence>
<protein>
    <submittedName>
        <fullName evidence="1">Uncharacterized protein</fullName>
    </submittedName>
</protein>
<evidence type="ECO:0000313" key="1">
    <source>
        <dbReference type="EMBL" id="CAD7091259.1"/>
    </source>
</evidence>
<proteinExistence type="predicted"/>
<dbReference type="AlphaFoldDB" id="A0A7R8V2H7"/>
<evidence type="ECO:0000313" key="2">
    <source>
        <dbReference type="Proteomes" id="UP000594454"/>
    </source>
</evidence>
<keyword evidence="2" id="KW-1185">Reference proteome</keyword>
<accession>A0A7R8V2H7</accession>
<dbReference type="EMBL" id="LR899013">
    <property type="protein sequence ID" value="CAD7091259.1"/>
    <property type="molecule type" value="Genomic_DNA"/>
</dbReference>
<name>A0A7R8V2H7_HERIL</name>
<gene>
    <name evidence="1" type="ORF">HERILL_LOCUS13682</name>
</gene>
<reference evidence="1 2" key="1">
    <citation type="submission" date="2020-11" db="EMBL/GenBank/DDBJ databases">
        <authorList>
            <person name="Wallbank WR R."/>
            <person name="Pardo Diaz C."/>
            <person name="Kozak K."/>
            <person name="Martin S."/>
            <person name="Jiggins C."/>
            <person name="Moest M."/>
            <person name="Warren A I."/>
            <person name="Generalovic N T."/>
            <person name="Byers J.R.P. K."/>
            <person name="Montejo-Kovacevich G."/>
            <person name="Yen C E."/>
        </authorList>
    </citation>
    <scope>NUCLEOTIDE SEQUENCE [LARGE SCALE GENOMIC DNA]</scope>
</reference>